<dbReference type="EC" id="6.3.4.19" evidence="6"/>
<dbReference type="EMBL" id="BGZN01000007">
    <property type="protein sequence ID" value="GBR73209.1"/>
    <property type="molecule type" value="Genomic_DNA"/>
</dbReference>
<protein>
    <recommendedName>
        <fullName evidence="6">tRNA(Ile)-lysidine synthase</fullName>
        <ecNumber evidence="6">6.3.4.19</ecNumber>
    </recommendedName>
    <alternativeName>
        <fullName evidence="6">tRNA(Ile)-2-lysyl-cytidine synthase</fullName>
    </alternativeName>
    <alternativeName>
        <fullName evidence="6">tRNA(Ile)-lysidine synthetase</fullName>
    </alternativeName>
</protein>
<evidence type="ECO:0000313" key="9">
    <source>
        <dbReference type="Proteomes" id="UP000269352"/>
    </source>
</evidence>
<evidence type="ECO:0000256" key="3">
    <source>
        <dbReference type="ARBA" id="ARBA00022741"/>
    </source>
</evidence>
<feature type="domain" description="tRNA(Ile)-lysidine/2-thiocytidine synthase N-terminal" evidence="7">
    <location>
        <begin position="13"/>
        <end position="197"/>
    </location>
</feature>
<keyword evidence="9" id="KW-1185">Reference proteome</keyword>
<dbReference type="Gene3D" id="3.40.50.620">
    <property type="entry name" value="HUPs"/>
    <property type="match status" value="1"/>
</dbReference>
<evidence type="ECO:0000256" key="4">
    <source>
        <dbReference type="ARBA" id="ARBA00022840"/>
    </source>
</evidence>
<dbReference type="InterPro" id="IPR014729">
    <property type="entry name" value="Rossmann-like_a/b/a_fold"/>
</dbReference>
<keyword evidence="4 6" id="KW-0067">ATP-binding</keyword>
<evidence type="ECO:0000259" key="7">
    <source>
        <dbReference type="Pfam" id="PF01171"/>
    </source>
</evidence>
<evidence type="ECO:0000313" key="8">
    <source>
        <dbReference type="EMBL" id="GBR73209.1"/>
    </source>
</evidence>
<reference evidence="8 9" key="1">
    <citation type="journal article" date="2019" name="ISME J.">
        <title>Genome analyses of uncultured TG2/ZB3 bacteria in 'Margulisbacteria' specifically attached to ectosymbiotic spirochetes of protists in the termite gut.</title>
        <authorList>
            <person name="Utami Y.D."/>
            <person name="Kuwahara H."/>
            <person name="Igai K."/>
            <person name="Murakami T."/>
            <person name="Sugaya K."/>
            <person name="Morikawa T."/>
            <person name="Nagura Y."/>
            <person name="Yuki M."/>
            <person name="Deevong P."/>
            <person name="Inoue T."/>
            <person name="Kihara K."/>
            <person name="Lo N."/>
            <person name="Yamada A."/>
            <person name="Ohkuma M."/>
            <person name="Hongoh Y."/>
        </authorList>
    </citation>
    <scope>NUCLEOTIDE SEQUENCE [LARGE SCALE GENOMIC DNA]</scope>
    <source>
        <strain evidence="8">NkOx7-01</strain>
    </source>
</reference>
<dbReference type="InterPro" id="IPR012795">
    <property type="entry name" value="tRNA_Ile_lys_synt_N"/>
</dbReference>
<evidence type="ECO:0000256" key="5">
    <source>
        <dbReference type="ARBA" id="ARBA00048539"/>
    </source>
</evidence>
<comment type="function">
    <text evidence="6">Ligates lysine onto the cytidine present at position 34 of the AUA codon-specific tRNA(Ile) that contains the anticodon CAU, in an ATP-dependent manner. Cytidine is converted to lysidine, thus changing the amino acid specificity of the tRNA from methionine to isoleucine.</text>
</comment>
<comment type="domain">
    <text evidence="6">The N-terminal region contains the highly conserved SGGXDS motif, predicted to be a P-loop motif involved in ATP binding.</text>
</comment>
<comment type="catalytic activity">
    <reaction evidence="5 6">
        <text>cytidine(34) in tRNA(Ile2) + L-lysine + ATP = lysidine(34) in tRNA(Ile2) + AMP + diphosphate + H(+)</text>
        <dbReference type="Rhea" id="RHEA:43744"/>
        <dbReference type="Rhea" id="RHEA-COMP:10625"/>
        <dbReference type="Rhea" id="RHEA-COMP:10670"/>
        <dbReference type="ChEBI" id="CHEBI:15378"/>
        <dbReference type="ChEBI" id="CHEBI:30616"/>
        <dbReference type="ChEBI" id="CHEBI:32551"/>
        <dbReference type="ChEBI" id="CHEBI:33019"/>
        <dbReference type="ChEBI" id="CHEBI:82748"/>
        <dbReference type="ChEBI" id="CHEBI:83665"/>
        <dbReference type="ChEBI" id="CHEBI:456215"/>
        <dbReference type="EC" id="6.3.4.19"/>
    </reaction>
</comment>
<comment type="subcellular location">
    <subcellularLocation>
        <location evidence="6">Cytoplasm</location>
    </subcellularLocation>
</comment>
<dbReference type="PANTHER" id="PTHR43033">
    <property type="entry name" value="TRNA(ILE)-LYSIDINE SYNTHASE-RELATED"/>
    <property type="match status" value="1"/>
</dbReference>
<name>A0A388TAN9_TERA1</name>
<evidence type="ECO:0000256" key="1">
    <source>
        <dbReference type="ARBA" id="ARBA00022598"/>
    </source>
</evidence>
<dbReference type="InterPro" id="IPR011063">
    <property type="entry name" value="TilS/TtcA_N"/>
</dbReference>
<dbReference type="CDD" id="cd01992">
    <property type="entry name" value="TilS_N"/>
    <property type="match status" value="1"/>
</dbReference>
<dbReference type="NCBIfam" id="TIGR02432">
    <property type="entry name" value="lysidine_TilS_N"/>
    <property type="match status" value="1"/>
</dbReference>
<organism evidence="8 9">
    <name type="scientific">Termititenax aidoneus</name>
    <dbReference type="NCBI Taxonomy" id="2218524"/>
    <lineage>
        <taxon>Bacteria</taxon>
        <taxon>Bacillati</taxon>
        <taxon>Candidatus Margulisiibacteriota</taxon>
        <taxon>Candidatus Termititenacia</taxon>
        <taxon>Candidatus Termititenacales</taxon>
        <taxon>Candidatus Termititenacaceae</taxon>
        <taxon>Candidatus Termititenax</taxon>
    </lineage>
</organism>
<dbReference type="HAMAP" id="MF_01161">
    <property type="entry name" value="tRNA_Ile_lys_synt"/>
    <property type="match status" value="1"/>
</dbReference>
<feature type="binding site" evidence="6">
    <location>
        <begin position="19"/>
        <end position="24"/>
    </location>
    <ligand>
        <name>ATP</name>
        <dbReference type="ChEBI" id="CHEBI:30616"/>
    </ligand>
</feature>
<keyword evidence="1 6" id="KW-0436">Ligase</keyword>
<gene>
    <name evidence="6 8" type="primary">tilS</name>
    <name evidence="8" type="ORF">NO1_0630</name>
</gene>
<sequence>MFFNAALFAAPNKVLAAVSGGVDSVVLLDLLCDLKKSLGFTLAVAHLNHQIRQSAAERDADFVENLAAKYDLPFHLSVKNVPALAKQSGLSLEDAGRKARYEFFFQEAQLHQYDTLALAHHADDQAETILFRLLRGAAAKGLSGITPERREQGVRLVRPLLQAAKQEILAYAAAHALTFQEDETNADTAYTRNKLRLEILPQLKEINPNYQEGLRRTAEILRADDEYLDTEARRLYAEIVVGENPARIKLDAVALQGCHRALARRVVRLAIEKLCGALNDISLSYIENFLDNGLTTISLDENGKLLVSK</sequence>
<keyword evidence="2 6" id="KW-0819">tRNA processing</keyword>
<accession>A0A388TAN9</accession>
<keyword evidence="3 6" id="KW-0547">Nucleotide-binding</keyword>
<evidence type="ECO:0000256" key="2">
    <source>
        <dbReference type="ARBA" id="ARBA00022694"/>
    </source>
</evidence>
<dbReference type="GO" id="GO:0005737">
    <property type="term" value="C:cytoplasm"/>
    <property type="evidence" value="ECO:0007669"/>
    <property type="project" value="UniProtKB-SubCell"/>
</dbReference>
<dbReference type="Pfam" id="PF01171">
    <property type="entry name" value="ATP_bind_3"/>
    <property type="match status" value="1"/>
</dbReference>
<keyword evidence="6" id="KW-0963">Cytoplasm</keyword>
<dbReference type="PANTHER" id="PTHR43033:SF1">
    <property type="entry name" value="TRNA(ILE)-LYSIDINE SYNTHASE-RELATED"/>
    <property type="match status" value="1"/>
</dbReference>
<dbReference type="InterPro" id="IPR012094">
    <property type="entry name" value="tRNA_Ile_lys_synt"/>
</dbReference>
<comment type="caution">
    <text evidence="8">The sequence shown here is derived from an EMBL/GenBank/DDBJ whole genome shotgun (WGS) entry which is preliminary data.</text>
</comment>
<dbReference type="Gene3D" id="1.20.59.20">
    <property type="match status" value="1"/>
</dbReference>
<proteinExistence type="inferred from homology"/>
<dbReference type="GO" id="GO:0032267">
    <property type="term" value="F:tRNA(Ile)-lysidine synthase activity"/>
    <property type="evidence" value="ECO:0007669"/>
    <property type="project" value="UniProtKB-EC"/>
</dbReference>
<comment type="similarity">
    <text evidence="6">Belongs to the tRNA(Ile)-lysidine synthase family.</text>
</comment>
<dbReference type="GO" id="GO:0005524">
    <property type="term" value="F:ATP binding"/>
    <property type="evidence" value="ECO:0007669"/>
    <property type="project" value="UniProtKB-UniRule"/>
</dbReference>
<evidence type="ECO:0000256" key="6">
    <source>
        <dbReference type="HAMAP-Rule" id="MF_01161"/>
    </source>
</evidence>
<dbReference type="SUPFAM" id="SSF82829">
    <property type="entry name" value="MesJ substrate recognition domain-like"/>
    <property type="match status" value="1"/>
</dbReference>
<dbReference type="AlphaFoldDB" id="A0A388TAN9"/>
<dbReference type="Proteomes" id="UP000269352">
    <property type="component" value="Unassembled WGS sequence"/>
</dbReference>
<dbReference type="GO" id="GO:0006400">
    <property type="term" value="P:tRNA modification"/>
    <property type="evidence" value="ECO:0007669"/>
    <property type="project" value="UniProtKB-UniRule"/>
</dbReference>
<dbReference type="SUPFAM" id="SSF52402">
    <property type="entry name" value="Adenine nucleotide alpha hydrolases-like"/>
    <property type="match status" value="1"/>
</dbReference>